<feature type="chain" id="PRO_5025007786" evidence="1">
    <location>
        <begin position="24"/>
        <end position="158"/>
    </location>
</feature>
<dbReference type="OrthoDB" id="6810016at2"/>
<dbReference type="AlphaFoldDB" id="A0A5Q0BFR4"/>
<dbReference type="EMBL" id="CP044205">
    <property type="protein sequence ID" value="QFY42379.1"/>
    <property type="molecule type" value="Genomic_DNA"/>
</dbReference>
<feature type="signal peptide" evidence="1">
    <location>
        <begin position="1"/>
        <end position="23"/>
    </location>
</feature>
<sequence length="158" mass="17336">MKAIKLIHLLMLFALLAAPAAHSADHPELSPGDEAYSAEHFDEAARLYRKEAELGIAASQVNLAFMYLDGIGVAPNFQEAANWFLKAAEQGNTEAQQNLGVLYQQGKLGAPNSIEADKWFRVAKANKEIQALEKTMTPEQITKAGKLADAWLAQFKPR</sequence>
<gene>
    <name evidence="2" type="ORF">F6R98_06850</name>
</gene>
<dbReference type="PANTHER" id="PTHR11102:SF160">
    <property type="entry name" value="ERAD-ASSOCIATED E3 UBIQUITIN-PROTEIN LIGASE COMPONENT HRD3"/>
    <property type="match status" value="1"/>
</dbReference>
<dbReference type="Gene3D" id="1.25.40.10">
    <property type="entry name" value="Tetratricopeptide repeat domain"/>
    <property type="match status" value="1"/>
</dbReference>
<dbReference type="InterPro" id="IPR011990">
    <property type="entry name" value="TPR-like_helical_dom_sf"/>
</dbReference>
<dbReference type="PANTHER" id="PTHR11102">
    <property type="entry name" value="SEL-1-LIKE PROTEIN"/>
    <property type="match status" value="1"/>
</dbReference>
<dbReference type="InterPro" id="IPR006597">
    <property type="entry name" value="Sel1-like"/>
</dbReference>
<name>A0A5Q0BFR4_9GAMM</name>
<evidence type="ECO:0000256" key="1">
    <source>
        <dbReference type="SAM" id="SignalP"/>
    </source>
</evidence>
<dbReference type="SMART" id="SM00671">
    <property type="entry name" value="SEL1"/>
    <property type="match status" value="2"/>
</dbReference>
<dbReference type="RefSeq" id="WP_153248358.1">
    <property type="nucleotide sequence ID" value="NZ_CP044205.1"/>
</dbReference>
<accession>A0A5Q0BFR4</accession>
<proteinExistence type="predicted"/>
<organism evidence="2 3">
    <name type="scientific">Candidatus Methylospira mobilis</name>
    <dbReference type="NCBI Taxonomy" id="1808979"/>
    <lineage>
        <taxon>Bacteria</taxon>
        <taxon>Pseudomonadati</taxon>
        <taxon>Pseudomonadota</taxon>
        <taxon>Gammaproteobacteria</taxon>
        <taxon>Methylococcales</taxon>
        <taxon>Methylococcaceae</taxon>
        <taxon>Candidatus Methylospira</taxon>
    </lineage>
</organism>
<dbReference type="Proteomes" id="UP000325755">
    <property type="component" value="Chromosome"/>
</dbReference>
<dbReference type="InParanoid" id="A0A5Q0BFR4"/>
<reference evidence="2 3" key="1">
    <citation type="submission" date="2019-09" db="EMBL/GenBank/DDBJ databases">
        <title>Ecophysiology of the spiral-shaped methanotroph Methylospira mobilis as revealed by the complete genome sequence.</title>
        <authorList>
            <person name="Oshkin I.Y."/>
            <person name="Dedysh S.N."/>
            <person name="Miroshnikov K."/>
            <person name="Danilova O.V."/>
            <person name="Hakobyan A."/>
            <person name="Liesack W."/>
        </authorList>
    </citation>
    <scope>NUCLEOTIDE SEQUENCE [LARGE SCALE GENOMIC DNA]</scope>
    <source>
        <strain evidence="2 3">Shm1</strain>
    </source>
</reference>
<keyword evidence="1" id="KW-0732">Signal</keyword>
<dbReference type="Pfam" id="PF08238">
    <property type="entry name" value="Sel1"/>
    <property type="match status" value="2"/>
</dbReference>
<evidence type="ECO:0000313" key="3">
    <source>
        <dbReference type="Proteomes" id="UP000325755"/>
    </source>
</evidence>
<dbReference type="InterPro" id="IPR050767">
    <property type="entry name" value="Sel1_AlgK"/>
</dbReference>
<dbReference type="SUPFAM" id="SSF81901">
    <property type="entry name" value="HCP-like"/>
    <property type="match status" value="1"/>
</dbReference>
<protein>
    <submittedName>
        <fullName evidence="2">Sel1 repeat family protein</fullName>
    </submittedName>
</protein>
<evidence type="ECO:0000313" key="2">
    <source>
        <dbReference type="EMBL" id="QFY42379.1"/>
    </source>
</evidence>
<keyword evidence="3" id="KW-1185">Reference proteome</keyword>
<dbReference type="KEGG" id="mmob:F6R98_06850"/>